<dbReference type="InterPro" id="IPR021778">
    <property type="entry name" value="Se/S_carrier-like"/>
</dbReference>
<feature type="domain" description="Putative Se/S carrier protein-like" evidence="1">
    <location>
        <begin position="3"/>
        <end position="63"/>
    </location>
</feature>
<gene>
    <name evidence="2" type="ORF">IAB94_01250</name>
</gene>
<evidence type="ECO:0000313" key="2">
    <source>
        <dbReference type="EMBL" id="HIR66654.1"/>
    </source>
</evidence>
<reference evidence="2" key="2">
    <citation type="journal article" date="2021" name="PeerJ">
        <title>Extensive microbial diversity within the chicken gut microbiome revealed by metagenomics and culture.</title>
        <authorList>
            <person name="Gilroy R."/>
            <person name="Ravi A."/>
            <person name="Getino M."/>
            <person name="Pursley I."/>
            <person name="Horton D.L."/>
            <person name="Alikhan N.F."/>
            <person name="Baker D."/>
            <person name="Gharbi K."/>
            <person name="Hall N."/>
            <person name="Watson M."/>
            <person name="Adriaenssens E.M."/>
            <person name="Foster-Nyarko E."/>
            <person name="Jarju S."/>
            <person name="Secka A."/>
            <person name="Antonio M."/>
            <person name="Oren A."/>
            <person name="Chaudhuri R.R."/>
            <person name="La Ragione R."/>
            <person name="Hildebrand F."/>
            <person name="Pallen M.J."/>
        </authorList>
    </citation>
    <scope>NUCLEOTIDE SEQUENCE</scope>
    <source>
        <strain evidence="2">ChiW16-3235</strain>
    </source>
</reference>
<organism evidence="2 3">
    <name type="scientific">Candidatus Coproplasma avicola</name>
    <dbReference type="NCBI Taxonomy" id="2840744"/>
    <lineage>
        <taxon>Bacteria</taxon>
        <taxon>Bacillati</taxon>
        <taxon>Bacillota</taxon>
        <taxon>Clostridia</taxon>
        <taxon>Eubacteriales</taxon>
        <taxon>Candidatus Coproplasma</taxon>
    </lineage>
</organism>
<sequence>MTYCIAVFRSRSQAIDCKGQLARAGIKAEIVATPSSLHIGCGLSVKFPTAAYGRARAIIARGGYTAFYGYMNI</sequence>
<evidence type="ECO:0000313" key="3">
    <source>
        <dbReference type="Proteomes" id="UP000823913"/>
    </source>
</evidence>
<dbReference type="Pfam" id="PF11823">
    <property type="entry name" value="Se_S_carrier"/>
    <property type="match status" value="1"/>
</dbReference>
<reference evidence="2" key="1">
    <citation type="submission" date="2020-10" db="EMBL/GenBank/DDBJ databases">
        <authorList>
            <person name="Gilroy R."/>
        </authorList>
    </citation>
    <scope>NUCLEOTIDE SEQUENCE</scope>
    <source>
        <strain evidence="2">ChiW16-3235</strain>
    </source>
</reference>
<dbReference type="Proteomes" id="UP000823913">
    <property type="component" value="Unassembled WGS sequence"/>
</dbReference>
<dbReference type="EMBL" id="DVHK01000028">
    <property type="protein sequence ID" value="HIR66654.1"/>
    <property type="molecule type" value="Genomic_DNA"/>
</dbReference>
<accession>A0A9D1E5L4</accession>
<dbReference type="AlphaFoldDB" id="A0A9D1E5L4"/>
<name>A0A9D1E5L4_9FIRM</name>
<proteinExistence type="predicted"/>
<protein>
    <submittedName>
        <fullName evidence="2">DUF3343 domain-containing protein</fullName>
    </submittedName>
</protein>
<evidence type="ECO:0000259" key="1">
    <source>
        <dbReference type="Pfam" id="PF11823"/>
    </source>
</evidence>
<comment type="caution">
    <text evidence="2">The sequence shown here is derived from an EMBL/GenBank/DDBJ whole genome shotgun (WGS) entry which is preliminary data.</text>
</comment>